<dbReference type="OrthoDB" id="1916120at2759"/>
<keyword evidence="4" id="KW-1185">Reference proteome</keyword>
<dbReference type="PANTHER" id="PTHR35278">
    <property type="entry name" value="TRANSMEMBRANE PROTEIN-RELATED"/>
    <property type="match status" value="1"/>
</dbReference>
<evidence type="ECO:0000313" key="3">
    <source>
        <dbReference type="EMBL" id="URE26165.1"/>
    </source>
</evidence>
<proteinExistence type="predicted"/>
<accession>A0A9E7KT11</accession>
<keyword evidence="2" id="KW-0812">Transmembrane</keyword>
<feature type="transmembrane region" description="Helical" evidence="2">
    <location>
        <begin position="136"/>
        <end position="155"/>
    </location>
</feature>
<keyword evidence="2" id="KW-1133">Transmembrane helix</keyword>
<reference evidence="3" key="1">
    <citation type="submission" date="2022-05" db="EMBL/GenBank/DDBJ databases">
        <title>The Musa troglodytarum L. genome provides insights into the mechanism of non-climacteric behaviour and enrichment of carotenoids.</title>
        <authorList>
            <person name="Wang J."/>
        </authorList>
    </citation>
    <scope>NUCLEOTIDE SEQUENCE</scope>
    <source>
        <tissue evidence="3">Leaf</tissue>
    </source>
</reference>
<feature type="region of interest" description="Disordered" evidence="1">
    <location>
        <begin position="1"/>
        <end position="24"/>
    </location>
</feature>
<sequence length="299" mass="34232">MINKGRVKRGSADSLSHLRGSPKVPVSTVDSMGNIVSSLVSSFVKVVGDLFGAPKRIDQAVGLDPCANNNMSSNITVCGSTWDLICYIENFCVANLLKLLAVAALLYVVLLFFYLLHKIGFCRCIGRSMCKMLRACFMSCFSTCEYACMFVWFKLKNVKQMKEERLRRMEEDYGSTSSDDDLEESVLYARTLRSLSQRSRERRRIRLERSLRPRSHQVRVGIGRHSIYINEKDPRKRHGHGSMLQKIKVTHTSKFAQKGNGRRIRKGGFRNRDLSFKNVLNSMENFRLKKTKKRSVKVN</sequence>
<protein>
    <submittedName>
        <fullName evidence="3">Uncharacterized protein</fullName>
    </submittedName>
</protein>
<gene>
    <name evidence="3" type="ORF">MUK42_17461</name>
</gene>
<dbReference type="PANTHER" id="PTHR35278:SF1">
    <property type="entry name" value="F8K7.16"/>
    <property type="match status" value="1"/>
</dbReference>
<feature type="transmembrane region" description="Helical" evidence="2">
    <location>
        <begin position="96"/>
        <end position="116"/>
    </location>
</feature>
<evidence type="ECO:0000256" key="2">
    <source>
        <dbReference type="SAM" id="Phobius"/>
    </source>
</evidence>
<dbReference type="EMBL" id="CP097510">
    <property type="protein sequence ID" value="URE26165.1"/>
    <property type="molecule type" value="Genomic_DNA"/>
</dbReference>
<name>A0A9E7KT11_9LILI</name>
<keyword evidence="2" id="KW-0472">Membrane</keyword>
<evidence type="ECO:0000256" key="1">
    <source>
        <dbReference type="SAM" id="MobiDB-lite"/>
    </source>
</evidence>
<dbReference type="AlphaFoldDB" id="A0A9E7KT11"/>
<evidence type="ECO:0000313" key="4">
    <source>
        <dbReference type="Proteomes" id="UP001055439"/>
    </source>
</evidence>
<dbReference type="Proteomes" id="UP001055439">
    <property type="component" value="Chromosome 8"/>
</dbReference>
<organism evidence="3 4">
    <name type="scientific">Musa troglodytarum</name>
    <name type="common">fe'i banana</name>
    <dbReference type="NCBI Taxonomy" id="320322"/>
    <lineage>
        <taxon>Eukaryota</taxon>
        <taxon>Viridiplantae</taxon>
        <taxon>Streptophyta</taxon>
        <taxon>Embryophyta</taxon>
        <taxon>Tracheophyta</taxon>
        <taxon>Spermatophyta</taxon>
        <taxon>Magnoliopsida</taxon>
        <taxon>Liliopsida</taxon>
        <taxon>Zingiberales</taxon>
        <taxon>Musaceae</taxon>
        <taxon>Musa</taxon>
    </lineage>
</organism>